<dbReference type="PRINTS" id="PR00111">
    <property type="entry name" value="ABHYDROLASE"/>
</dbReference>
<dbReference type="PANTHER" id="PTHR46331:SF2">
    <property type="entry name" value="VALACYCLOVIR HYDROLASE"/>
    <property type="match status" value="1"/>
</dbReference>
<reference evidence="2" key="1">
    <citation type="submission" date="2022-04" db="EMBL/GenBank/DDBJ databases">
        <title>Mucilaginibacter sp. RS28 isolated from freshwater.</title>
        <authorList>
            <person name="Ko S.-R."/>
        </authorList>
    </citation>
    <scope>NUCLEOTIDE SEQUENCE</scope>
    <source>
        <strain evidence="2">RS28</strain>
    </source>
</reference>
<dbReference type="GO" id="GO:0017171">
    <property type="term" value="F:serine hydrolase activity"/>
    <property type="evidence" value="ECO:0007669"/>
    <property type="project" value="TreeGrafter"/>
</dbReference>
<name>A0A9X2B8V9_9SPHI</name>
<comment type="caution">
    <text evidence="2">The sequence shown here is derived from an EMBL/GenBank/DDBJ whole genome shotgun (WGS) entry which is preliminary data.</text>
</comment>
<dbReference type="Proteomes" id="UP001139450">
    <property type="component" value="Unassembled WGS sequence"/>
</dbReference>
<evidence type="ECO:0000259" key="1">
    <source>
        <dbReference type="Pfam" id="PF00561"/>
    </source>
</evidence>
<evidence type="ECO:0000313" key="2">
    <source>
        <dbReference type="EMBL" id="MCJ8209085.1"/>
    </source>
</evidence>
<dbReference type="Gene3D" id="3.40.50.1820">
    <property type="entry name" value="alpha/beta hydrolase"/>
    <property type="match status" value="1"/>
</dbReference>
<gene>
    <name evidence="2" type="ORF">MUY27_05145</name>
</gene>
<protein>
    <submittedName>
        <fullName evidence="2">Alpha/beta hydrolase</fullName>
    </submittedName>
</protein>
<dbReference type="InterPro" id="IPR029058">
    <property type="entry name" value="AB_hydrolase_fold"/>
</dbReference>
<keyword evidence="2" id="KW-0378">Hydrolase</keyword>
<dbReference type="InterPro" id="IPR000073">
    <property type="entry name" value="AB_hydrolase_1"/>
</dbReference>
<feature type="domain" description="AB hydrolase-1" evidence="1">
    <location>
        <begin position="28"/>
        <end position="128"/>
    </location>
</feature>
<dbReference type="EMBL" id="JALJEJ010000002">
    <property type="protein sequence ID" value="MCJ8209085.1"/>
    <property type="molecule type" value="Genomic_DNA"/>
</dbReference>
<dbReference type="Pfam" id="PF00561">
    <property type="entry name" value="Abhydrolase_1"/>
    <property type="match status" value="1"/>
</dbReference>
<proteinExistence type="predicted"/>
<sequence length="264" mass="28450">MATPRTSGHAPVNGIQMYYEIYGYGGVPLVLIHGGGSTIESTFSKLIPLLSADAKVIAVELQAHGRTTDRNAPESFEQDADDVAALLAHLQIPKANFLGFSNGGTTTLQIAMRHPDLVNKLIIVSANYRRDGMIPGLFDWLPQATLDTMPQPLRDAFLKVNPSQEGLQNMFEKDKNRMIGFKDIADEQLQTITAPTLIISNDKDVILPNHILQLAQLIAGSRVILLPGTHGTAIGTIEAEEIGFGNQPAITAAIVADFLTGDEA</sequence>
<dbReference type="AlphaFoldDB" id="A0A9X2B8V9"/>
<dbReference type="SUPFAM" id="SSF53474">
    <property type="entry name" value="alpha/beta-Hydrolases"/>
    <property type="match status" value="1"/>
</dbReference>
<organism evidence="2 3">
    <name type="scientific">Mucilaginibacter straminoryzae</name>
    <dbReference type="NCBI Taxonomy" id="2932774"/>
    <lineage>
        <taxon>Bacteria</taxon>
        <taxon>Pseudomonadati</taxon>
        <taxon>Bacteroidota</taxon>
        <taxon>Sphingobacteriia</taxon>
        <taxon>Sphingobacteriales</taxon>
        <taxon>Sphingobacteriaceae</taxon>
        <taxon>Mucilaginibacter</taxon>
    </lineage>
</organism>
<accession>A0A9X2B8V9</accession>
<keyword evidence="3" id="KW-1185">Reference proteome</keyword>
<evidence type="ECO:0000313" key="3">
    <source>
        <dbReference type="Proteomes" id="UP001139450"/>
    </source>
</evidence>
<dbReference type="PANTHER" id="PTHR46331">
    <property type="entry name" value="VALACYCLOVIR HYDROLASE"/>
    <property type="match status" value="1"/>
</dbReference>
<dbReference type="RefSeq" id="WP_245128919.1">
    <property type="nucleotide sequence ID" value="NZ_JALJEJ010000002.1"/>
</dbReference>